<sequence>MIPLSRRLLSTCRGSLAVEPAGLPLDSHPVAGDNCLALMGIHHAVSVRASAPRPR</sequence>
<protein>
    <submittedName>
        <fullName evidence="1">Uncharacterized protein</fullName>
    </submittedName>
</protein>
<accession>A0A0F7L6P5</accession>
<reference evidence="1" key="2">
    <citation type="submission" date="2015-03" db="EMBL/GenBank/DDBJ databases">
        <authorList>
            <person name="Chow C.-E.T."/>
            <person name="Winget D.M."/>
            <person name="White R.A.III."/>
            <person name="Hallam S.J."/>
            <person name="Suttle C.A."/>
        </authorList>
    </citation>
    <scope>NUCLEOTIDE SEQUENCE</scope>
    <source>
        <strain evidence="1">Anoxic2_5</strain>
    </source>
</reference>
<dbReference type="EMBL" id="KR029589">
    <property type="protein sequence ID" value="AKH47233.1"/>
    <property type="molecule type" value="Genomic_DNA"/>
</dbReference>
<proteinExistence type="predicted"/>
<organism evidence="1">
    <name type="scientific">uncultured marine virus</name>
    <dbReference type="NCBI Taxonomy" id="186617"/>
    <lineage>
        <taxon>Viruses</taxon>
        <taxon>environmental samples</taxon>
    </lineage>
</organism>
<name>A0A0F7L6P5_9VIRU</name>
<reference evidence="1" key="1">
    <citation type="journal article" date="2015" name="Front. Microbiol.">
        <title>Combining genomic sequencing methods to explore viral diversity and reveal potential virus-host interactions.</title>
        <authorList>
            <person name="Chow C.E."/>
            <person name="Winget D.M."/>
            <person name="White R.A.III."/>
            <person name="Hallam S.J."/>
            <person name="Suttle C.A."/>
        </authorList>
    </citation>
    <scope>NUCLEOTIDE SEQUENCE</scope>
    <source>
        <strain evidence="1">Anoxic2_5</strain>
    </source>
</reference>
<evidence type="ECO:0000313" key="1">
    <source>
        <dbReference type="EMBL" id="AKH47233.1"/>
    </source>
</evidence>